<dbReference type="InterPro" id="IPR030184">
    <property type="entry name" value="WAT1-related"/>
</dbReference>
<evidence type="ECO:0000256" key="5">
    <source>
        <dbReference type="ARBA" id="ARBA00023136"/>
    </source>
</evidence>
<evidence type="ECO:0000256" key="2">
    <source>
        <dbReference type="ARBA" id="ARBA00007635"/>
    </source>
</evidence>
<feature type="transmembrane region" description="Helical" evidence="6">
    <location>
        <begin position="182"/>
        <end position="200"/>
    </location>
</feature>
<feature type="transmembrane region" description="Helical" evidence="6">
    <location>
        <begin position="129"/>
        <end position="152"/>
    </location>
</feature>
<feature type="non-terminal residue" evidence="8">
    <location>
        <position position="201"/>
    </location>
</feature>
<keyword evidence="4 6" id="KW-1133">Transmembrane helix</keyword>
<dbReference type="InterPro" id="IPR000620">
    <property type="entry name" value="EamA_dom"/>
</dbReference>
<evidence type="ECO:0000259" key="7">
    <source>
        <dbReference type="Pfam" id="PF00892"/>
    </source>
</evidence>
<dbReference type="AlphaFoldDB" id="A0A1Q3D1Q5"/>
<accession>A0A1Q3D1Q5</accession>
<sequence>MWMEKLNLKKLQRRVKAVGELITVGGALVFNSYKGKEIYLLSHNLTVVAQNKIDTHKVKLSPCISILLGGSCFGSVVWFMAQVKQFQVYPSKYWATVITCILGSLQSAIIGVILDRNKAALRLGWNMQLLNIVYSGALGTGTSFCLITWAIATKGPNYPAIFSALSLIFTAIAEALLFHEALTIGIIIGMLMIILGLYTYI</sequence>
<feature type="transmembrane region" description="Helical" evidence="6">
    <location>
        <begin position="93"/>
        <end position="114"/>
    </location>
</feature>
<organism evidence="8 9">
    <name type="scientific">Cephalotus follicularis</name>
    <name type="common">Albany pitcher plant</name>
    <dbReference type="NCBI Taxonomy" id="3775"/>
    <lineage>
        <taxon>Eukaryota</taxon>
        <taxon>Viridiplantae</taxon>
        <taxon>Streptophyta</taxon>
        <taxon>Embryophyta</taxon>
        <taxon>Tracheophyta</taxon>
        <taxon>Spermatophyta</taxon>
        <taxon>Magnoliopsida</taxon>
        <taxon>eudicotyledons</taxon>
        <taxon>Gunneridae</taxon>
        <taxon>Pentapetalae</taxon>
        <taxon>rosids</taxon>
        <taxon>fabids</taxon>
        <taxon>Oxalidales</taxon>
        <taxon>Cephalotaceae</taxon>
        <taxon>Cephalotus</taxon>
    </lineage>
</organism>
<dbReference type="Proteomes" id="UP000187406">
    <property type="component" value="Unassembled WGS sequence"/>
</dbReference>
<comment type="similarity">
    <text evidence="2 6">Belongs to the drug/metabolite transporter (DMT) superfamily. Plant drug/metabolite exporter (P-DME) (TC 2.A.7.4) family.</text>
</comment>
<evidence type="ECO:0000256" key="4">
    <source>
        <dbReference type="ARBA" id="ARBA00022989"/>
    </source>
</evidence>
<feature type="transmembrane region" description="Helical" evidence="6">
    <location>
        <begin position="60"/>
        <end position="81"/>
    </location>
</feature>
<dbReference type="OrthoDB" id="670984at2759"/>
<evidence type="ECO:0000256" key="1">
    <source>
        <dbReference type="ARBA" id="ARBA00004141"/>
    </source>
</evidence>
<proteinExistence type="inferred from homology"/>
<dbReference type="EMBL" id="BDDD01003870">
    <property type="protein sequence ID" value="GAV86341.1"/>
    <property type="molecule type" value="Genomic_DNA"/>
</dbReference>
<evidence type="ECO:0000256" key="3">
    <source>
        <dbReference type="ARBA" id="ARBA00022692"/>
    </source>
</evidence>
<dbReference type="Pfam" id="PF00892">
    <property type="entry name" value="EamA"/>
    <property type="match status" value="1"/>
</dbReference>
<comment type="subcellular location">
    <subcellularLocation>
        <location evidence="1 6">Membrane</location>
        <topology evidence="1 6">Multi-pass membrane protein</topology>
    </subcellularLocation>
</comment>
<dbReference type="GO" id="GO:0016020">
    <property type="term" value="C:membrane"/>
    <property type="evidence" value="ECO:0007669"/>
    <property type="project" value="UniProtKB-SubCell"/>
</dbReference>
<dbReference type="GO" id="GO:0022857">
    <property type="term" value="F:transmembrane transporter activity"/>
    <property type="evidence" value="ECO:0007669"/>
    <property type="project" value="InterPro"/>
</dbReference>
<comment type="caution">
    <text evidence="8">The sequence shown here is derived from an EMBL/GenBank/DDBJ whole genome shotgun (WGS) entry which is preliminary data.</text>
</comment>
<reference evidence="9" key="1">
    <citation type="submission" date="2016-04" db="EMBL/GenBank/DDBJ databases">
        <title>Cephalotus genome sequencing.</title>
        <authorList>
            <person name="Fukushima K."/>
            <person name="Hasebe M."/>
            <person name="Fang X."/>
        </authorList>
    </citation>
    <scope>NUCLEOTIDE SEQUENCE [LARGE SCALE GENOMIC DNA]</scope>
    <source>
        <strain evidence="9">cv. St1</strain>
    </source>
</reference>
<evidence type="ECO:0000256" key="6">
    <source>
        <dbReference type="RuleBase" id="RU363077"/>
    </source>
</evidence>
<keyword evidence="9" id="KW-1185">Reference proteome</keyword>
<comment type="caution">
    <text evidence="6">Lacks conserved residue(s) required for the propagation of feature annotation.</text>
</comment>
<dbReference type="SUPFAM" id="SSF103481">
    <property type="entry name" value="Multidrug resistance efflux transporter EmrE"/>
    <property type="match status" value="1"/>
</dbReference>
<gene>
    <name evidence="8" type="ORF">CFOL_v3_29772</name>
</gene>
<dbReference type="InterPro" id="IPR037185">
    <property type="entry name" value="EmrE-like"/>
</dbReference>
<keyword evidence="3 6" id="KW-0812">Transmembrane</keyword>
<keyword evidence="5 6" id="KW-0472">Membrane</keyword>
<feature type="domain" description="EamA" evidence="7">
    <location>
        <begin position="63"/>
        <end position="198"/>
    </location>
</feature>
<protein>
    <recommendedName>
        <fullName evidence="6">WAT1-related protein</fullName>
    </recommendedName>
</protein>
<evidence type="ECO:0000313" key="8">
    <source>
        <dbReference type="EMBL" id="GAV86341.1"/>
    </source>
</evidence>
<evidence type="ECO:0000313" key="9">
    <source>
        <dbReference type="Proteomes" id="UP000187406"/>
    </source>
</evidence>
<dbReference type="PANTHER" id="PTHR31218">
    <property type="entry name" value="WAT1-RELATED PROTEIN"/>
    <property type="match status" value="1"/>
</dbReference>
<dbReference type="InParanoid" id="A0A1Q3D1Q5"/>
<name>A0A1Q3D1Q5_CEPFO</name>